<evidence type="ECO:0000313" key="2">
    <source>
        <dbReference type="Proteomes" id="UP000189674"/>
    </source>
</evidence>
<accession>A0A1U9NKU6</accession>
<dbReference type="AlphaFoldDB" id="A0A1U9NKU6"/>
<dbReference type="EMBL" id="CP019791">
    <property type="protein sequence ID" value="AQT68136.1"/>
    <property type="molecule type" value="Genomic_DNA"/>
</dbReference>
<dbReference type="STRING" id="1936003.STSP2_01291"/>
<keyword evidence="2" id="KW-1185">Reference proteome</keyword>
<dbReference type="RefSeq" id="WP_146660873.1">
    <property type="nucleotide sequence ID" value="NZ_CP019791.1"/>
</dbReference>
<gene>
    <name evidence="1" type="ORF">STSP2_01291</name>
</gene>
<reference evidence="2" key="1">
    <citation type="submission" date="2017-02" db="EMBL/GenBank/DDBJ databases">
        <title>Comparative genomics and description of representatives of a novel lineage of planctomycetes thriving in anoxic sediments.</title>
        <authorList>
            <person name="Spring S."/>
            <person name="Bunk B."/>
            <person name="Sproer C."/>
        </authorList>
    </citation>
    <scope>NUCLEOTIDE SEQUENCE [LARGE SCALE GENOMIC DNA]</scope>
    <source>
        <strain evidence="2">ST-NAGAB-D1</strain>
    </source>
</reference>
<dbReference type="KEGG" id="alus:STSP2_01291"/>
<evidence type="ECO:0000313" key="1">
    <source>
        <dbReference type="EMBL" id="AQT68136.1"/>
    </source>
</evidence>
<dbReference type="Proteomes" id="UP000189674">
    <property type="component" value="Chromosome"/>
</dbReference>
<name>A0A1U9NKU6_9BACT</name>
<sequence length="285" mass="32479">MKNLIILTMLTAALIIGCEDRSQDQLIDQMTEEAQQADIPVTREQIEQMAKASRENGTEPLCDFTPFLAALKNNDPQNAFTFLSDDLKTLWPENKFTADITQLRQQIGSDWQPSLMEFMNYPQNDLPVCTAQYQLTSDFQYTIKMMALPADSDSDLQILHVNLIRPYAGPDAPAFRDTAAKFLSAVDELDLKKARQLMADQYKDQLQLSNLQSFKDALYSETEKQKQYEKILGPIQITTSDGRTFFRILADSQIHPFMKLEILMQKPADQINIAGLKLKGRIKMN</sequence>
<protein>
    <recommendedName>
        <fullName evidence="3">Lipoprotein</fullName>
    </recommendedName>
</protein>
<organism evidence="1 2">
    <name type="scientific">Anaerohalosphaera lusitana</name>
    <dbReference type="NCBI Taxonomy" id="1936003"/>
    <lineage>
        <taxon>Bacteria</taxon>
        <taxon>Pseudomonadati</taxon>
        <taxon>Planctomycetota</taxon>
        <taxon>Phycisphaerae</taxon>
        <taxon>Sedimentisphaerales</taxon>
        <taxon>Anaerohalosphaeraceae</taxon>
        <taxon>Anaerohalosphaera</taxon>
    </lineage>
</organism>
<evidence type="ECO:0008006" key="3">
    <source>
        <dbReference type="Google" id="ProtNLM"/>
    </source>
</evidence>
<proteinExistence type="predicted"/>
<dbReference type="PROSITE" id="PS51257">
    <property type="entry name" value="PROKAR_LIPOPROTEIN"/>
    <property type="match status" value="1"/>
</dbReference>